<dbReference type="InterPro" id="IPR036412">
    <property type="entry name" value="HAD-like_sf"/>
</dbReference>
<name>A0A1I5LY90_9PSEU</name>
<evidence type="ECO:0000313" key="2">
    <source>
        <dbReference type="EMBL" id="SFP01731.1"/>
    </source>
</evidence>
<dbReference type="EMBL" id="FOUP01000034">
    <property type="protein sequence ID" value="SFP01731.1"/>
    <property type="molecule type" value="Genomic_DNA"/>
</dbReference>
<dbReference type="SUPFAM" id="SSF56784">
    <property type="entry name" value="HAD-like"/>
    <property type="match status" value="1"/>
</dbReference>
<organism evidence="2 3">
    <name type="scientific">Saccharopolyspora antimicrobica</name>
    <dbReference type="NCBI Taxonomy" id="455193"/>
    <lineage>
        <taxon>Bacteria</taxon>
        <taxon>Bacillati</taxon>
        <taxon>Actinomycetota</taxon>
        <taxon>Actinomycetes</taxon>
        <taxon>Pseudonocardiales</taxon>
        <taxon>Pseudonocardiaceae</taxon>
        <taxon>Saccharopolyspora</taxon>
    </lineage>
</organism>
<dbReference type="GO" id="GO:0006281">
    <property type="term" value="P:DNA repair"/>
    <property type="evidence" value="ECO:0007669"/>
    <property type="project" value="TreeGrafter"/>
</dbReference>
<dbReference type="EMBL" id="RBXX01000002">
    <property type="protein sequence ID" value="RKT89045.1"/>
    <property type="molecule type" value="Genomic_DNA"/>
</dbReference>
<dbReference type="RefSeq" id="WP_093160846.1">
    <property type="nucleotide sequence ID" value="NZ_FOUP01000034.1"/>
</dbReference>
<gene>
    <name evidence="1" type="ORF">ATL45_7491</name>
    <name evidence="2" type="ORF">SAMN05421805_13412</name>
</gene>
<accession>A0A1I5LY90</accession>
<dbReference type="InterPro" id="IPR050155">
    <property type="entry name" value="HAD-like_hydrolase_sf"/>
</dbReference>
<dbReference type="GO" id="GO:0008967">
    <property type="term" value="F:phosphoglycolate phosphatase activity"/>
    <property type="evidence" value="ECO:0007669"/>
    <property type="project" value="TreeGrafter"/>
</dbReference>
<dbReference type="GO" id="GO:0005829">
    <property type="term" value="C:cytosol"/>
    <property type="evidence" value="ECO:0007669"/>
    <property type="project" value="TreeGrafter"/>
</dbReference>
<dbReference type="InterPro" id="IPR023198">
    <property type="entry name" value="PGP-like_dom2"/>
</dbReference>
<dbReference type="InterPro" id="IPR023214">
    <property type="entry name" value="HAD_sf"/>
</dbReference>
<dbReference type="SFLD" id="SFLDG01129">
    <property type="entry name" value="C1.5:_HAD__Beta-PGM__Phosphata"/>
    <property type="match status" value="1"/>
</dbReference>
<dbReference type="PRINTS" id="PR00413">
    <property type="entry name" value="HADHALOGNASE"/>
</dbReference>
<sequence>MTNAHPALRAAVFDLDGTLVDSAPDIARALSTALAQHALGPIRADQVRPILGGGARILVGAALSAVDGDSALTDDVLTAYTTAYTADPVSGTTVHADARTAIRELRDAGVRIGICTNKRSDLTHRVLAGTGLADLVDAVVGIDSAPAGKPDPAHLITVLDELGVTAAETVYVGDTEVDALTARRAGATYRHVAWGATVPGCTVIEQFSSLLELTTATTTPQEETRATAH</sequence>
<dbReference type="InterPro" id="IPR006439">
    <property type="entry name" value="HAD-SF_hydro_IA"/>
</dbReference>
<dbReference type="Proteomes" id="UP000199398">
    <property type="component" value="Unassembled WGS sequence"/>
</dbReference>
<dbReference type="Proteomes" id="UP000270697">
    <property type="component" value="Unassembled WGS sequence"/>
</dbReference>
<dbReference type="Gene3D" id="1.10.150.240">
    <property type="entry name" value="Putative phosphatase, domain 2"/>
    <property type="match status" value="1"/>
</dbReference>
<dbReference type="NCBIfam" id="TIGR01549">
    <property type="entry name" value="HAD-SF-IA-v1"/>
    <property type="match status" value="1"/>
</dbReference>
<evidence type="ECO:0000313" key="3">
    <source>
        <dbReference type="Proteomes" id="UP000199398"/>
    </source>
</evidence>
<dbReference type="PANTHER" id="PTHR43434:SF1">
    <property type="entry name" value="PHOSPHOGLYCOLATE PHOSPHATASE"/>
    <property type="match status" value="1"/>
</dbReference>
<reference evidence="2 3" key="1">
    <citation type="submission" date="2016-10" db="EMBL/GenBank/DDBJ databases">
        <authorList>
            <person name="de Groot N.N."/>
        </authorList>
    </citation>
    <scope>NUCLEOTIDE SEQUENCE [LARGE SCALE GENOMIC DNA]</scope>
    <source>
        <strain evidence="2 3">CPCC 201259</strain>
    </source>
</reference>
<dbReference type="Pfam" id="PF00702">
    <property type="entry name" value="Hydrolase"/>
    <property type="match status" value="1"/>
</dbReference>
<reference evidence="1 4" key="2">
    <citation type="submission" date="2018-10" db="EMBL/GenBank/DDBJ databases">
        <title>Sequencing the genomes of 1000 actinobacteria strains.</title>
        <authorList>
            <person name="Klenk H.-P."/>
        </authorList>
    </citation>
    <scope>NUCLEOTIDE SEQUENCE [LARGE SCALE GENOMIC DNA]</scope>
    <source>
        <strain evidence="1 4">DSM 45119</strain>
    </source>
</reference>
<proteinExistence type="predicted"/>
<dbReference type="AlphaFoldDB" id="A0A1I5LY90"/>
<dbReference type="OrthoDB" id="9797743at2"/>
<dbReference type="Gene3D" id="3.40.50.1000">
    <property type="entry name" value="HAD superfamily/HAD-like"/>
    <property type="match status" value="1"/>
</dbReference>
<protein>
    <submittedName>
        <fullName evidence="2">Phosphoglycolate phosphatase</fullName>
    </submittedName>
</protein>
<evidence type="ECO:0000313" key="1">
    <source>
        <dbReference type="EMBL" id="RKT89045.1"/>
    </source>
</evidence>
<dbReference type="PANTHER" id="PTHR43434">
    <property type="entry name" value="PHOSPHOGLYCOLATE PHOSPHATASE"/>
    <property type="match status" value="1"/>
</dbReference>
<evidence type="ECO:0000313" key="4">
    <source>
        <dbReference type="Proteomes" id="UP000270697"/>
    </source>
</evidence>
<keyword evidence="4" id="KW-1185">Reference proteome</keyword>
<dbReference type="SFLD" id="SFLDS00003">
    <property type="entry name" value="Haloacid_Dehalogenase"/>
    <property type="match status" value="1"/>
</dbReference>
<dbReference type="STRING" id="455193.SAMN05421805_13412"/>